<feature type="chain" id="PRO_5047193723" description="Lipoprotein with Yx(FWY)xxD motif" evidence="1">
    <location>
        <begin position="22"/>
        <end position="291"/>
    </location>
</feature>
<organism evidence="2 3">
    <name type="scientific">Chitinophaga filiformis</name>
    <name type="common">Myxococcus filiformis</name>
    <name type="synonym">Flexibacter filiformis</name>
    <dbReference type="NCBI Taxonomy" id="104663"/>
    <lineage>
        <taxon>Bacteria</taxon>
        <taxon>Pseudomonadati</taxon>
        <taxon>Bacteroidota</taxon>
        <taxon>Chitinophagia</taxon>
        <taxon>Chitinophagales</taxon>
        <taxon>Chitinophagaceae</taxon>
        <taxon>Chitinophaga</taxon>
    </lineage>
</organism>
<dbReference type="Proteomes" id="UP000830198">
    <property type="component" value="Chromosome"/>
</dbReference>
<dbReference type="RefSeq" id="WP_247814710.1">
    <property type="nucleotide sequence ID" value="NZ_CP095855.1"/>
</dbReference>
<dbReference type="InterPro" id="IPR005297">
    <property type="entry name" value="Lipoprotein_repeat"/>
</dbReference>
<accession>A0ABY4IA53</accession>
<evidence type="ECO:0000256" key="1">
    <source>
        <dbReference type="SAM" id="SignalP"/>
    </source>
</evidence>
<proteinExistence type="predicted"/>
<reference evidence="2 3" key="1">
    <citation type="submission" date="2022-04" db="EMBL/GenBank/DDBJ databases">
        <title>The arsenic-methylating capacity of Chitinophaga filiformis YT5 during chitin decomposition.</title>
        <authorList>
            <person name="Chen G."/>
            <person name="Liang Y."/>
        </authorList>
    </citation>
    <scope>NUCLEOTIDE SEQUENCE [LARGE SCALE GENOMIC DNA]</scope>
    <source>
        <strain evidence="2 3">YT5</strain>
    </source>
</reference>
<keyword evidence="3" id="KW-1185">Reference proteome</keyword>
<evidence type="ECO:0000313" key="2">
    <source>
        <dbReference type="EMBL" id="UPK72523.1"/>
    </source>
</evidence>
<feature type="signal peptide" evidence="1">
    <location>
        <begin position="1"/>
        <end position="21"/>
    </location>
</feature>
<keyword evidence="1" id="KW-0732">Signal</keyword>
<dbReference type="PROSITE" id="PS51257">
    <property type="entry name" value="PROKAR_LIPOPROTEIN"/>
    <property type="match status" value="1"/>
</dbReference>
<evidence type="ECO:0008006" key="4">
    <source>
        <dbReference type="Google" id="ProtNLM"/>
    </source>
</evidence>
<name>A0ABY4IA53_CHIFI</name>
<evidence type="ECO:0000313" key="3">
    <source>
        <dbReference type="Proteomes" id="UP000830198"/>
    </source>
</evidence>
<sequence>MHLLKSAVAMLFVASVITSCSKDDNDGGNTPPPPTPKKTVLVANNTTLGKILTDSTGKTLYFFSNDAQGTPTCKDGCVAAWPVFYVDADKLTVDTSLDKADFTTVTRPDGSKQTAYKGWPLYYYVNDAAAGDTKGENVGNIWFVAKPDYTVMVANFQLHGNDGKDYVLDNTGTIALGTGASKYLVDDRGHTLYKFANDKSGKNNFTNADETHNAIWPIYEVSEVKNVPTGFAKTDFAIITVLGKKQITYKGWPLYYFGADAKVMGASKGVSVPSPNVWPVVYTTTAAAPLP</sequence>
<protein>
    <recommendedName>
        <fullName evidence="4">Lipoprotein with Yx(FWY)xxD motif</fullName>
    </recommendedName>
</protein>
<dbReference type="PANTHER" id="PTHR39335">
    <property type="entry name" value="BLL4220 PROTEIN"/>
    <property type="match status" value="1"/>
</dbReference>
<dbReference type="EMBL" id="CP095855">
    <property type="protein sequence ID" value="UPK72523.1"/>
    <property type="molecule type" value="Genomic_DNA"/>
</dbReference>
<dbReference type="PANTHER" id="PTHR39335:SF1">
    <property type="entry name" value="BLL4220 PROTEIN"/>
    <property type="match status" value="1"/>
</dbReference>
<gene>
    <name evidence="2" type="ORF">MYF79_14620</name>
</gene>
<dbReference type="Pfam" id="PF03640">
    <property type="entry name" value="Lipoprotein_15"/>
    <property type="match status" value="3"/>
</dbReference>